<evidence type="ECO:0000313" key="3">
    <source>
        <dbReference type="Proteomes" id="UP000265520"/>
    </source>
</evidence>
<dbReference type="EMBL" id="LXQA010034095">
    <property type="protein sequence ID" value="MCH97104.1"/>
    <property type="molecule type" value="Genomic_DNA"/>
</dbReference>
<dbReference type="Proteomes" id="UP000265520">
    <property type="component" value="Unassembled WGS sequence"/>
</dbReference>
<organism evidence="2 3">
    <name type="scientific">Trifolium medium</name>
    <dbReference type="NCBI Taxonomy" id="97028"/>
    <lineage>
        <taxon>Eukaryota</taxon>
        <taxon>Viridiplantae</taxon>
        <taxon>Streptophyta</taxon>
        <taxon>Embryophyta</taxon>
        <taxon>Tracheophyta</taxon>
        <taxon>Spermatophyta</taxon>
        <taxon>Magnoliopsida</taxon>
        <taxon>eudicotyledons</taxon>
        <taxon>Gunneridae</taxon>
        <taxon>Pentapetalae</taxon>
        <taxon>rosids</taxon>
        <taxon>fabids</taxon>
        <taxon>Fabales</taxon>
        <taxon>Fabaceae</taxon>
        <taxon>Papilionoideae</taxon>
        <taxon>50 kb inversion clade</taxon>
        <taxon>NPAAA clade</taxon>
        <taxon>Hologalegina</taxon>
        <taxon>IRL clade</taxon>
        <taxon>Trifolieae</taxon>
        <taxon>Trifolium</taxon>
    </lineage>
</organism>
<feature type="region of interest" description="Disordered" evidence="1">
    <location>
        <begin position="63"/>
        <end position="100"/>
    </location>
</feature>
<comment type="caution">
    <text evidence="2">The sequence shown here is derived from an EMBL/GenBank/DDBJ whole genome shotgun (WGS) entry which is preliminary data.</text>
</comment>
<name>A0A392NEX1_9FABA</name>
<evidence type="ECO:0000256" key="1">
    <source>
        <dbReference type="SAM" id="MobiDB-lite"/>
    </source>
</evidence>
<reference evidence="2 3" key="1">
    <citation type="journal article" date="2018" name="Front. Plant Sci.">
        <title>Red Clover (Trifolium pratense) and Zigzag Clover (T. medium) - A Picture of Genomic Similarities and Differences.</title>
        <authorList>
            <person name="Dluhosova J."/>
            <person name="Istvanek J."/>
            <person name="Nedelnik J."/>
            <person name="Repkova J."/>
        </authorList>
    </citation>
    <scope>NUCLEOTIDE SEQUENCE [LARGE SCALE GENOMIC DNA]</scope>
    <source>
        <strain evidence="3">cv. 10/8</strain>
        <tissue evidence="2">Leaf</tissue>
    </source>
</reference>
<keyword evidence="3" id="KW-1185">Reference proteome</keyword>
<proteinExistence type="predicted"/>
<evidence type="ECO:0000313" key="2">
    <source>
        <dbReference type="EMBL" id="MCH97104.1"/>
    </source>
</evidence>
<protein>
    <submittedName>
        <fullName evidence="2">Uncharacterized protein</fullName>
    </submittedName>
</protein>
<feature type="compositionally biased region" description="Pro residues" evidence="1">
    <location>
        <begin position="71"/>
        <end position="80"/>
    </location>
</feature>
<dbReference type="AlphaFoldDB" id="A0A392NEX1"/>
<sequence length="162" mass="18334">MSRPRPLTRNRVFAAIQHVEPSNLHSVEIVPEPVNMQHNHQVPQFATQTSVPVNNIFSSIHASLSPNNQHQPPPPNPPPQNTARNHHIPNPPRRNSQEQQTNEMFSTILTLLQQQAARLSYVEQIQQAIPQMVNNHVQNILHNALQDEASSQLHHADAIFLI</sequence>
<accession>A0A392NEX1</accession>